<gene>
    <name evidence="2" type="ORF">DRU74_23075</name>
</gene>
<dbReference type="AlphaFoldDB" id="A0A403MN23"/>
<keyword evidence="1" id="KW-0472">Membrane</keyword>
<proteinExistence type="predicted"/>
<dbReference type="EMBL" id="RVHM01000047">
    <property type="protein sequence ID" value="MLU99564.1"/>
    <property type="molecule type" value="Genomic_DNA"/>
</dbReference>
<sequence length="85" mass="8999">MKQRKKIKRQRRSYVVQSQAPAVNEDLLKGISIELTHLSLQMAAVQDAAKESAIKRGAVSGAVSGAIAGAVVATAIALIRTRMGL</sequence>
<keyword evidence="1" id="KW-0812">Transmembrane</keyword>
<keyword evidence="1" id="KW-1133">Transmembrane helix</keyword>
<comment type="caution">
    <text evidence="2">The sequence shown here is derived from an EMBL/GenBank/DDBJ whole genome shotgun (WGS) entry which is preliminary data.</text>
</comment>
<organism evidence="2">
    <name type="scientific">Salmonella enterica I</name>
    <dbReference type="NCBI Taxonomy" id="59201"/>
    <lineage>
        <taxon>Bacteria</taxon>
        <taxon>Pseudomonadati</taxon>
        <taxon>Pseudomonadota</taxon>
        <taxon>Gammaproteobacteria</taxon>
        <taxon>Enterobacterales</taxon>
        <taxon>Enterobacteriaceae</taxon>
        <taxon>Salmonella</taxon>
    </lineage>
</organism>
<name>A0A403MN23_SALET</name>
<protein>
    <submittedName>
        <fullName evidence="2">Uncharacterized protein</fullName>
    </submittedName>
</protein>
<feature type="transmembrane region" description="Helical" evidence="1">
    <location>
        <begin position="58"/>
        <end position="79"/>
    </location>
</feature>
<evidence type="ECO:0000256" key="1">
    <source>
        <dbReference type="SAM" id="Phobius"/>
    </source>
</evidence>
<reference evidence="2" key="1">
    <citation type="submission" date="2018-07" db="EMBL/GenBank/DDBJ databases">
        <authorList>
            <person name="Ashton P.M."/>
            <person name="Dallman T."/>
            <person name="Nair S."/>
            <person name="De Pinna E."/>
            <person name="Peters T."/>
            <person name="Grant K."/>
        </authorList>
    </citation>
    <scope>NUCLEOTIDE SEQUENCE [LARGE SCALE GENOMIC DNA]</scope>
    <source>
        <strain evidence="2">157339</strain>
    </source>
</reference>
<accession>A0A5H6NMT8</accession>
<evidence type="ECO:0000313" key="2">
    <source>
        <dbReference type="EMBL" id="MLU99564.1"/>
    </source>
</evidence>
<dbReference type="Proteomes" id="UP000885374">
    <property type="component" value="Unassembled WGS sequence"/>
</dbReference>
<accession>A0A403MN23</accession>